<dbReference type="InterPro" id="IPR025587">
    <property type="entry name" value="DUF4351"/>
</dbReference>
<dbReference type="RefSeq" id="WP_097645890.1">
    <property type="nucleotide sequence ID" value="NZ_NQWI01000168.1"/>
</dbReference>
<name>A0A2A6RDQ9_9CHLR</name>
<keyword evidence="4" id="KW-1185">Reference proteome</keyword>
<dbReference type="Pfam" id="PF14261">
    <property type="entry name" value="DUF4351"/>
    <property type="match status" value="1"/>
</dbReference>
<feature type="domain" description="DUF4351" evidence="2">
    <location>
        <begin position="238"/>
        <end position="295"/>
    </location>
</feature>
<evidence type="ECO:0000259" key="2">
    <source>
        <dbReference type="Pfam" id="PF14261"/>
    </source>
</evidence>
<accession>A0A2A6RDQ9</accession>
<dbReference type="PANTHER" id="PTHR35586">
    <property type="entry name" value="SLL1691 PROTEIN"/>
    <property type="match status" value="1"/>
</dbReference>
<organism evidence="3 4">
    <name type="scientific">Candidatus Viridilinea mediisalina</name>
    <dbReference type="NCBI Taxonomy" id="2024553"/>
    <lineage>
        <taxon>Bacteria</taxon>
        <taxon>Bacillati</taxon>
        <taxon>Chloroflexota</taxon>
        <taxon>Chloroflexia</taxon>
        <taxon>Chloroflexales</taxon>
        <taxon>Chloroflexineae</taxon>
        <taxon>Oscillochloridaceae</taxon>
        <taxon>Candidatus Viridilinea</taxon>
    </lineage>
</organism>
<dbReference type="OrthoDB" id="154746at2"/>
<dbReference type="EMBL" id="NQWI01000168">
    <property type="protein sequence ID" value="PDW00806.1"/>
    <property type="molecule type" value="Genomic_DNA"/>
</dbReference>
<sequence>MRLDHDGIFKQLLSAFLIEFFELFAPDLLVLIDPHELRLLPTESFVNLLDPDRRTADLLVHAKIRDSPGTILIHLEHQAQHDDVLDQRMFRYFARFYNHYDHPVCPVVLCSYPSPLRMATQRHQLSIGTRNILNFEYQVVQLNRLDWRDYLGHPNPLAAALMARMRIARHERWQVKAAALKQLMRVTRNSEARRMLAAFISIYLPLNVHETAQFNADVATWQAHTKESVVELISEWEQKGIEKGRCDLLLYQLEHRFGPVPAALHQQLMAMPSKRLLALSAALFDLTSLDAVQAWVNQAERG</sequence>
<proteinExistence type="predicted"/>
<dbReference type="AlphaFoldDB" id="A0A2A6RDQ9"/>
<evidence type="ECO:0000313" key="4">
    <source>
        <dbReference type="Proteomes" id="UP000220527"/>
    </source>
</evidence>
<dbReference type="Pfam" id="PF04754">
    <property type="entry name" value="Transposase_31"/>
    <property type="match status" value="1"/>
</dbReference>
<comment type="caution">
    <text evidence="3">The sequence shown here is derived from an EMBL/GenBank/DDBJ whole genome shotgun (WGS) entry which is preliminary data.</text>
</comment>
<feature type="domain" description="Transposase (putative) YhgA-like" evidence="1">
    <location>
        <begin position="4"/>
        <end position="189"/>
    </location>
</feature>
<reference evidence="4" key="1">
    <citation type="submission" date="2017-08" db="EMBL/GenBank/DDBJ databases">
        <authorList>
            <person name="Grouzdev D.S."/>
            <person name="Gaisin V.A."/>
            <person name="Rysina M.S."/>
            <person name="Gorlenko V.M."/>
        </authorList>
    </citation>
    <scope>NUCLEOTIDE SEQUENCE [LARGE SCALE GENOMIC DNA]</scope>
    <source>
        <strain evidence="4">Kir15-3F</strain>
    </source>
</reference>
<protein>
    <recommendedName>
        <fullName evidence="5">DUF4351 domain-containing protein</fullName>
    </recommendedName>
</protein>
<dbReference type="InterPro" id="IPR006842">
    <property type="entry name" value="Transposase_31"/>
</dbReference>
<evidence type="ECO:0000259" key="1">
    <source>
        <dbReference type="Pfam" id="PF04754"/>
    </source>
</evidence>
<dbReference type="Proteomes" id="UP000220527">
    <property type="component" value="Unassembled WGS sequence"/>
</dbReference>
<evidence type="ECO:0008006" key="5">
    <source>
        <dbReference type="Google" id="ProtNLM"/>
    </source>
</evidence>
<gene>
    <name evidence="3" type="ORF">CJ255_20215</name>
</gene>
<evidence type="ECO:0000313" key="3">
    <source>
        <dbReference type="EMBL" id="PDW00806.1"/>
    </source>
</evidence>
<dbReference type="PANTHER" id="PTHR35586:SF1">
    <property type="entry name" value="SLL1691 PROTEIN"/>
    <property type="match status" value="1"/>
</dbReference>